<evidence type="ECO:0000256" key="3">
    <source>
        <dbReference type="ARBA" id="ARBA00022989"/>
    </source>
</evidence>
<feature type="non-terminal residue" evidence="6">
    <location>
        <position position="254"/>
    </location>
</feature>
<evidence type="ECO:0000313" key="6">
    <source>
        <dbReference type="EMBL" id="CAG1862544.1"/>
    </source>
</evidence>
<evidence type="ECO:0000256" key="4">
    <source>
        <dbReference type="ARBA" id="ARBA00023136"/>
    </source>
</evidence>
<evidence type="ECO:0000256" key="1">
    <source>
        <dbReference type="ARBA" id="ARBA00004141"/>
    </source>
</evidence>
<accession>A0A8D7FRA2</accession>
<gene>
    <name evidence="6" type="ORF">GSMUA_74380.1</name>
</gene>
<reference evidence="6" key="1">
    <citation type="submission" date="2021-03" db="EMBL/GenBank/DDBJ databases">
        <authorList>
            <consortium name="Genoscope - CEA"/>
            <person name="William W."/>
        </authorList>
    </citation>
    <scope>NUCLEOTIDE SEQUENCE</scope>
    <source>
        <strain evidence="6">Doubled-haploid Pahang</strain>
    </source>
</reference>
<sequence>YFILFSPNRSLAVDNKRKKKTQSNKEKGKVEEIEGNEDMTRIFSGCLAFLLKFFNFLQAFVGISILIYSLWLLNLCRRHDFPLDVEHLPAPWFVCVSMGVGICLCLITFIGHVAAEAINGCCLCFYTMLSTTLIILEVILVGGLVLNKHWEEDLPYDSTGELKRVRTFIEDNMDTCKWVALGVIIIQALSLLLAMVLRAMIPSRRMEYDSDEDFVVIRRPLLNPQGGPPYTTNSIDNKGLHSDIWGSRMRHKVL</sequence>
<dbReference type="Pfam" id="PF00335">
    <property type="entry name" value="Tetraspanin"/>
    <property type="match status" value="1"/>
</dbReference>
<keyword evidence="3 5" id="KW-1133">Transmembrane helix</keyword>
<dbReference type="GO" id="GO:0016020">
    <property type="term" value="C:membrane"/>
    <property type="evidence" value="ECO:0007669"/>
    <property type="project" value="UniProtKB-SubCell"/>
</dbReference>
<organism evidence="6">
    <name type="scientific">Musa acuminata subsp. malaccensis</name>
    <name type="common">Wild banana</name>
    <name type="synonym">Musa malaccensis</name>
    <dbReference type="NCBI Taxonomy" id="214687"/>
    <lineage>
        <taxon>Eukaryota</taxon>
        <taxon>Viridiplantae</taxon>
        <taxon>Streptophyta</taxon>
        <taxon>Embryophyta</taxon>
        <taxon>Tracheophyta</taxon>
        <taxon>Spermatophyta</taxon>
        <taxon>Magnoliopsida</taxon>
        <taxon>Liliopsida</taxon>
        <taxon>Zingiberales</taxon>
        <taxon>Musaceae</taxon>
        <taxon>Musa</taxon>
    </lineage>
</organism>
<evidence type="ECO:0000256" key="5">
    <source>
        <dbReference type="SAM" id="Phobius"/>
    </source>
</evidence>
<comment type="subcellular location">
    <subcellularLocation>
        <location evidence="1">Membrane</location>
        <topology evidence="1">Multi-pass membrane protein</topology>
    </subcellularLocation>
</comment>
<feature type="transmembrane region" description="Helical" evidence="5">
    <location>
        <begin position="178"/>
        <end position="197"/>
    </location>
</feature>
<proteinExistence type="predicted"/>
<keyword evidence="2 5" id="KW-0812">Transmembrane</keyword>
<dbReference type="AlphaFoldDB" id="A0A8D7FRA2"/>
<feature type="transmembrane region" description="Helical" evidence="5">
    <location>
        <begin position="49"/>
        <end position="71"/>
    </location>
</feature>
<feature type="non-terminal residue" evidence="6">
    <location>
        <position position="1"/>
    </location>
</feature>
<keyword evidence="4 5" id="KW-0472">Membrane</keyword>
<name>A0A8D7FRA2_MUSAM</name>
<dbReference type="EMBL" id="HG996467">
    <property type="protein sequence ID" value="CAG1862544.1"/>
    <property type="molecule type" value="Genomic_DNA"/>
</dbReference>
<evidence type="ECO:0000256" key="2">
    <source>
        <dbReference type="ARBA" id="ARBA00022692"/>
    </source>
</evidence>
<dbReference type="InterPro" id="IPR018499">
    <property type="entry name" value="Tetraspanin/Peripherin"/>
</dbReference>
<feature type="transmembrane region" description="Helical" evidence="5">
    <location>
        <begin position="91"/>
        <end position="111"/>
    </location>
</feature>
<protein>
    <submittedName>
        <fullName evidence="6">(wild Malaysian banana) hypothetical protein</fullName>
    </submittedName>
</protein>
<feature type="transmembrane region" description="Helical" evidence="5">
    <location>
        <begin position="123"/>
        <end position="146"/>
    </location>
</feature>